<dbReference type="Proteomes" id="UP001432322">
    <property type="component" value="Unassembled WGS sequence"/>
</dbReference>
<evidence type="ECO:0000256" key="1">
    <source>
        <dbReference type="SAM" id="Coils"/>
    </source>
</evidence>
<dbReference type="GO" id="GO:0016281">
    <property type="term" value="C:eukaryotic translation initiation factor 4F complex"/>
    <property type="evidence" value="ECO:0007669"/>
    <property type="project" value="TreeGrafter"/>
</dbReference>
<feature type="coiled-coil region" evidence="1">
    <location>
        <begin position="274"/>
        <end position="303"/>
    </location>
</feature>
<evidence type="ECO:0000313" key="3">
    <source>
        <dbReference type="EMBL" id="GMT20484.1"/>
    </source>
</evidence>
<keyword evidence="1" id="KW-0175">Coiled coil</keyword>
<dbReference type="GO" id="GO:0003743">
    <property type="term" value="F:translation initiation factor activity"/>
    <property type="evidence" value="ECO:0007669"/>
    <property type="project" value="TreeGrafter"/>
</dbReference>
<dbReference type="Gene3D" id="1.25.40.180">
    <property type="match status" value="1"/>
</dbReference>
<feature type="non-terminal residue" evidence="3">
    <location>
        <position position="1"/>
    </location>
</feature>
<accession>A0AAV5VRS9</accession>
<reference evidence="3" key="1">
    <citation type="submission" date="2023-10" db="EMBL/GenBank/DDBJ databases">
        <title>Genome assembly of Pristionchus species.</title>
        <authorList>
            <person name="Yoshida K."/>
            <person name="Sommer R.J."/>
        </authorList>
    </citation>
    <scope>NUCLEOTIDE SEQUENCE</scope>
    <source>
        <strain evidence="3">RS5133</strain>
    </source>
</reference>
<evidence type="ECO:0000259" key="2">
    <source>
        <dbReference type="Pfam" id="PF02854"/>
    </source>
</evidence>
<proteinExistence type="predicted"/>
<dbReference type="InterPro" id="IPR003890">
    <property type="entry name" value="MIF4G-like_typ-3"/>
</dbReference>
<evidence type="ECO:0000313" key="4">
    <source>
        <dbReference type="Proteomes" id="UP001432322"/>
    </source>
</evidence>
<feature type="domain" description="MIF4G" evidence="2">
    <location>
        <begin position="182"/>
        <end position="286"/>
    </location>
</feature>
<gene>
    <name evidence="3" type="ORF">PFISCL1PPCAC_11781</name>
</gene>
<sequence length="307" mass="34948">LNDAATTSHAKEKEETVLTAVAEEEQLRMRKADLEEEIIRLEQNPDQCDLIKGRYNHEFFYRTREYDKLFNTTPFPAPLKELGVCKSLVGWVPPKKLFGYNARFLPGGQPAPRAKGYKAKHQVHLRDAGGEQAGGEGAGWYSDILPTVIHTNVQLRKADNPWKADRVEVEDGTEDAAKKVLLKRVRSILNRITPTTKDMMILEFIALKVHESPFVEEVVAIIFEKAIAEPMYCPLYASLCSAQVHDELDSNVSQFRSMLLQRAQQDFNEGCGYFAEKRVEIDAEEDEMKKNELETEVIEAARKFRTS</sequence>
<feature type="non-terminal residue" evidence="3">
    <location>
        <position position="307"/>
    </location>
</feature>
<dbReference type="PANTHER" id="PTHR23253:SF78">
    <property type="entry name" value="EUKARYOTIC TRANSLATION INITIATION FACTOR 4G1, ISOFORM B-RELATED"/>
    <property type="match status" value="1"/>
</dbReference>
<dbReference type="AlphaFoldDB" id="A0AAV5VRS9"/>
<dbReference type="Pfam" id="PF02854">
    <property type="entry name" value="MIF4G"/>
    <property type="match status" value="1"/>
</dbReference>
<organism evidence="3 4">
    <name type="scientific">Pristionchus fissidentatus</name>
    <dbReference type="NCBI Taxonomy" id="1538716"/>
    <lineage>
        <taxon>Eukaryota</taxon>
        <taxon>Metazoa</taxon>
        <taxon>Ecdysozoa</taxon>
        <taxon>Nematoda</taxon>
        <taxon>Chromadorea</taxon>
        <taxon>Rhabditida</taxon>
        <taxon>Rhabditina</taxon>
        <taxon>Diplogasteromorpha</taxon>
        <taxon>Diplogasteroidea</taxon>
        <taxon>Neodiplogasteridae</taxon>
        <taxon>Pristionchus</taxon>
    </lineage>
</organism>
<dbReference type="SUPFAM" id="SSF48371">
    <property type="entry name" value="ARM repeat"/>
    <property type="match status" value="1"/>
</dbReference>
<feature type="coiled-coil region" evidence="1">
    <location>
        <begin position="17"/>
        <end position="44"/>
    </location>
</feature>
<dbReference type="EMBL" id="BTSY01000003">
    <property type="protein sequence ID" value="GMT20484.1"/>
    <property type="molecule type" value="Genomic_DNA"/>
</dbReference>
<keyword evidence="4" id="KW-1185">Reference proteome</keyword>
<comment type="caution">
    <text evidence="3">The sequence shown here is derived from an EMBL/GenBank/DDBJ whole genome shotgun (WGS) entry which is preliminary data.</text>
</comment>
<dbReference type="PANTHER" id="PTHR23253">
    <property type="entry name" value="EUKARYOTIC TRANSLATION INITIATION FACTOR 4 GAMMA"/>
    <property type="match status" value="1"/>
</dbReference>
<protein>
    <recommendedName>
        <fullName evidence="2">MIF4G domain-containing protein</fullName>
    </recommendedName>
</protein>
<dbReference type="InterPro" id="IPR016024">
    <property type="entry name" value="ARM-type_fold"/>
</dbReference>
<dbReference type="GO" id="GO:0003729">
    <property type="term" value="F:mRNA binding"/>
    <property type="evidence" value="ECO:0007669"/>
    <property type="project" value="TreeGrafter"/>
</dbReference>
<name>A0AAV5VRS9_9BILA</name>